<feature type="transmembrane region" description="Helical" evidence="5">
    <location>
        <begin position="70"/>
        <end position="93"/>
    </location>
</feature>
<evidence type="ECO:0000313" key="7">
    <source>
        <dbReference type="EnsemblProtists" id="EOD09177"/>
    </source>
</evidence>
<dbReference type="PANTHER" id="PTHR11863">
    <property type="entry name" value="STEROL DESATURASE"/>
    <property type="match status" value="1"/>
</dbReference>
<proteinExistence type="predicted"/>
<keyword evidence="2 5" id="KW-0812">Transmembrane</keyword>
<dbReference type="GO" id="GO:0008610">
    <property type="term" value="P:lipid biosynthetic process"/>
    <property type="evidence" value="ECO:0007669"/>
    <property type="project" value="InterPro"/>
</dbReference>
<dbReference type="GO" id="GO:0016491">
    <property type="term" value="F:oxidoreductase activity"/>
    <property type="evidence" value="ECO:0007669"/>
    <property type="project" value="InterPro"/>
</dbReference>
<evidence type="ECO:0000256" key="2">
    <source>
        <dbReference type="ARBA" id="ARBA00022692"/>
    </source>
</evidence>
<evidence type="ECO:0000256" key="5">
    <source>
        <dbReference type="SAM" id="Phobius"/>
    </source>
</evidence>
<keyword evidence="4 5" id="KW-0472">Membrane</keyword>
<dbReference type="RefSeq" id="XP_005761606.1">
    <property type="nucleotide sequence ID" value="XM_005761549.1"/>
</dbReference>
<feature type="domain" description="Fatty acid hydroxylase" evidence="6">
    <location>
        <begin position="110"/>
        <end position="240"/>
    </location>
</feature>
<dbReference type="EnsemblProtists" id="EOD09177">
    <property type="protein sequence ID" value="EOD09177"/>
    <property type="gene ID" value="EMIHUDRAFT_371854"/>
</dbReference>
<feature type="transmembrane region" description="Helical" evidence="5">
    <location>
        <begin position="105"/>
        <end position="122"/>
    </location>
</feature>
<dbReference type="GeneID" id="17255333"/>
<keyword evidence="3 5" id="KW-1133">Transmembrane helix</keyword>
<dbReference type="Proteomes" id="UP000013827">
    <property type="component" value="Unassembled WGS sequence"/>
</dbReference>
<dbReference type="KEGG" id="ehx:EMIHUDRAFT_371854"/>
<reference evidence="8" key="1">
    <citation type="journal article" date="2013" name="Nature">
        <title>Pan genome of the phytoplankton Emiliania underpins its global distribution.</title>
        <authorList>
            <person name="Read B.A."/>
            <person name="Kegel J."/>
            <person name="Klute M.J."/>
            <person name="Kuo A."/>
            <person name="Lefebvre S.C."/>
            <person name="Maumus F."/>
            <person name="Mayer C."/>
            <person name="Miller J."/>
            <person name="Monier A."/>
            <person name="Salamov A."/>
            <person name="Young J."/>
            <person name="Aguilar M."/>
            <person name="Claverie J.M."/>
            <person name="Frickenhaus S."/>
            <person name="Gonzalez K."/>
            <person name="Herman E.K."/>
            <person name="Lin Y.C."/>
            <person name="Napier J."/>
            <person name="Ogata H."/>
            <person name="Sarno A.F."/>
            <person name="Shmutz J."/>
            <person name="Schroeder D."/>
            <person name="de Vargas C."/>
            <person name="Verret F."/>
            <person name="von Dassow P."/>
            <person name="Valentin K."/>
            <person name="Van de Peer Y."/>
            <person name="Wheeler G."/>
            <person name="Dacks J.B."/>
            <person name="Delwiche C.F."/>
            <person name="Dyhrman S.T."/>
            <person name="Glockner G."/>
            <person name="John U."/>
            <person name="Richards T."/>
            <person name="Worden A.Z."/>
            <person name="Zhang X."/>
            <person name="Grigoriev I.V."/>
            <person name="Allen A.E."/>
            <person name="Bidle K."/>
            <person name="Borodovsky M."/>
            <person name="Bowler C."/>
            <person name="Brownlee C."/>
            <person name="Cock J.M."/>
            <person name="Elias M."/>
            <person name="Gladyshev V.N."/>
            <person name="Groth M."/>
            <person name="Guda C."/>
            <person name="Hadaegh A."/>
            <person name="Iglesias-Rodriguez M.D."/>
            <person name="Jenkins J."/>
            <person name="Jones B.M."/>
            <person name="Lawson T."/>
            <person name="Leese F."/>
            <person name="Lindquist E."/>
            <person name="Lobanov A."/>
            <person name="Lomsadze A."/>
            <person name="Malik S.B."/>
            <person name="Marsh M.E."/>
            <person name="Mackinder L."/>
            <person name="Mock T."/>
            <person name="Mueller-Roeber B."/>
            <person name="Pagarete A."/>
            <person name="Parker M."/>
            <person name="Probert I."/>
            <person name="Quesneville H."/>
            <person name="Raines C."/>
            <person name="Rensing S.A."/>
            <person name="Riano-Pachon D.M."/>
            <person name="Richier S."/>
            <person name="Rokitta S."/>
            <person name="Shiraiwa Y."/>
            <person name="Soanes D.M."/>
            <person name="van der Giezen M."/>
            <person name="Wahlund T.M."/>
            <person name="Williams B."/>
            <person name="Wilson W."/>
            <person name="Wolfe G."/>
            <person name="Wurch L.L."/>
        </authorList>
    </citation>
    <scope>NUCLEOTIDE SEQUENCE</scope>
</reference>
<comment type="subcellular location">
    <subcellularLocation>
        <location evidence="1">Membrane</location>
    </subcellularLocation>
</comment>
<dbReference type="GO" id="GO:0016020">
    <property type="term" value="C:membrane"/>
    <property type="evidence" value="ECO:0007669"/>
    <property type="project" value="UniProtKB-SubCell"/>
</dbReference>
<keyword evidence="8" id="KW-1185">Reference proteome</keyword>
<reference evidence="7" key="2">
    <citation type="submission" date="2024-10" db="UniProtKB">
        <authorList>
            <consortium name="EnsemblProtists"/>
        </authorList>
    </citation>
    <scope>IDENTIFICATION</scope>
</reference>
<dbReference type="InterPro" id="IPR006694">
    <property type="entry name" value="Fatty_acid_hydroxylase"/>
</dbReference>
<dbReference type="InterPro" id="IPR050307">
    <property type="entry name" value="Sterol_Desaturase_Related"/>
</dbReference>
<dbReference type="Pfam" id="PF04116">
    <property type="entry name" value="FA_hydroxylase"/>
    <property type="match status" value="1"/>
</dbReference>
<evidence type="ECO:0000313" key="8">
    <source>
        <dbReference type="Proteomes" id="UP000013827"/>
    </source>
</evidence>
<dbReference type="HOGENOM" id="CLU_090836_0_0_1"/>
<name>A0A0D3ID42_EMIH1</name>
<dbReference type="AlphaFoldDB" id="A0A0D3ID42"/>
<organism evidence="7 8">
    <name type="scientific">Emiliania huxleyi (strain CCMP1516)</name>
    <dbReference type="NCBI Taxonomy" id="280463"/>
    <lineage>
        <taxon>Eukaryota</taxon>
        <taxon>Haptista</taxon>
        <taxon>Haptophyta</taxon>
        <taxon>Prymnesiophyceae</taxon>
        <taxon>Isochrysidales</taxon>
        <taxon>Noelaerhabdaceae</taxon>
        <taxon>Emiliania</taxon>
    </lineage>
</organism>
<dbReference type="GO" id="GO:0005506">
    <property type="term" value="F:iron ion binding"/>
    <property type="evidence" value="ECO:0007669"/>
    <property type="project" value="InterPro"/>
</dbReference>
<feature type="transmembrane region" description="Helical" evidence="5">
    <location>
        <begin position="27"/>
        <end position="49"/>
    </location>
</feature>
<evidence type="ECO:0000259" key="6">
    <source>
        <dbReference type="Pfam" id="PF04116"/>
    </source>
</evidence>
<evidence type="ECO:0000256" key="1">
    <source>
        <dbReference type="ARBA" id="ARBA00004370"/>
    </source>
</evidence>
<sequence length="268" mass="29771">MDFLYASNATIDRYTRAQAEWPTTQELLYEGLLVAGSIFLAAALLELTVVDTVRSILKSKNGVELYAKAWLYNVVNHCMLAPIVYAVGVRLFASPSIQFTPAERVLHYASCVAIHSAGYYCTHRAMHTKTLYWAHKYHHRFNVHICPIAASAVTQVEYMFAYLIPFIIAGVLMQPVPMETIAVAGLAIGHINNLIHTPWLESLSHRLVPWIGVSTADHFDHHRKLTTNYAAPTINVDRLLKLAPPLERAASRLFAAFGKPVACSSKGA</sequence>
<accession>A0A0D3ID42</accession>
<protein>
    <recommendedName>
        <fullName evidence="6">Fatty acid hydroxylase domain-containing protein</fullName>
    </recommendedName>
</protein>
<evidence type="ECO:0000256" key="4">
    <source>
        <dbReference type="ARBA" id="ARBA00023136"/>
    </source>
</evidence>
<dbReference type="PaxDb" id="2903-EOD09177"/>
<evidence type="ECO:0000256" key="3">
    <source>
        <dbReference type="ARBA" id="ARBA00022989"/>
    </source>
</evidence>
<dbReference type="eggNOG" id="ENOG502S7C0">
    <property type="taxonomic scope" value="Eukaryota"/>
</dbReference>